<organism evidence="2 3">
    <name type="scientific">Stakelama marina</name>
    <dbReference type="NCBI Taxonomy" id="2826939"/>
    <lineage>
        <taxon>Bacteria</taxon>
        <taxon>Pseudomonadati</taxon>
        <taxon>Pseudomonadota</taxon>
        <taxon>Alphaproteobacteria</taxon>
        <taxon>Sphingomonadales</taxon>
        <taxon>Sphingomonadaceae</taxon>
        <taxon>Stakelama</taxon>
    </lineage>
</organism>
<dbReference type="Proteomes" id="UP000676996">
    <property type="component" value="Unassembled WGS sequence"/>
</dbReference>
<evidence type="ECO:0000313" key="2">
    <source>
        <dbReference type="EMBL" id="MBR0551812.1"/>
    </source>
</evidence>
<dbReference type="RefSeq" id="WP_284053074.1">
    <property type="nucleotide sequence ID" value="NZ_JAGRQC010000001.1"/>
</dbReference>
<name>A0A8T4ICI3_9SPHN</name>
<feature type="chain" id="PRO_5035889750" description="Lipoprotein" evidence="1">
    <location>
        <begin position="22"/>
        <end position="169"/>
    </location>
</feature>
<gene>
    <name evidence="2" type="ORF">J7S20_04750</name>
</gene>
<accession>A0A8T4ICI3</accession>
<proteinExistence type="predicted"/>
<dbReference type="PROSITE" id="PS51257">
    <property type="entry name" value="PROKAR_LIPOPROTEIN"/>
    <property type="match status" value="1"/>
</dbReference>
<feature type="signal peptide" evidence="1">
    <location>
        <begin position="1"/>
        <end position="21"/>
    </location>
</feature>
<sequence>MRRAGLLVLFALAGCSGDAQSGGKHSSRSSDLESAAIERGVIRDPGDTDPVGLYARDTNRLCVLPAKREYRVGVFVDYGEALTCSGSGTAQRDGEALHLAFANGCKFEARFDGQHVRFPGALPDGCASLCRGRASLAGLEVGRLSGSKSEASALRDARGRLLCETGADD</sequence>
<reference evidence="2" key="1">
    <citation type="submission" date="2021-04" db="EMBL/GenBank/DDBJ databases">
        <title>Ouciella asimina sp. nov., isolated from the surface seawater in the hydrothermal field of Okinawa Trough.</title>
        <authorList>
            <person name="Shuang W."/>
        </authorList>
    </citation>
    <scope>NUCLEOTIDE SEQUENCE</scope>
    <source>
        <strain evidence="2">LXI357</strain>
    </source>
</reference>
<dbReference type="AlphaFoldDB" id="A0A8T4ICI3"/>
<keyword evidence="3" id="KW-1185">Reference proteome</keyword>
<keyword evidence="1" id="KW-0732">Signal</keyword>
<evidence type="ECO:0000256" key="1">
    <source>
        <dbReference type="SAM" id="SignalP"/>
    </source>
</evidence>
<evidence type="ECO:0008006" key="4">
    <source>
        <dbReference type="Google" id="ProtNLM"/>
    </source>
</evidence>
<comment type="caution">
    <text evidence="2">The sequence shown here is derived from an EMBL/GenBank/DDBJ whole genome shotgun (WGS) entry which is preliminary data.</text>
</comment>
<evidence type="ECO:0000313" key="3">
    <source>
        <dbReference type="Proteomes" id="UP000676996"/>
    </source>
</evidence>
<protein>
    <recommendedName>
        <fullName evidence="4">Lipoprotein</fullName>
    </recommendedName>
</protein>
<dbReference type="EMBL" id="JAGRQC010000001">
    <property type="protein sequence ID" value="MBR0551812.1"/>
    <property type="molecule type" value="Genomic_DNA"/>
</dbReference>